<name>A0A934WUQ3_9FIRM</name>
<feature type="transmembrane region" description="Helical" evidence="1">
    <location>
        <begin position="111"/>
        <end position="129"/>
    </location>
</feature>
<dbReference type="EMBL" id="JAEQMG010000188">
    <property type="protein sequence ID" value="MBK6090234.1"/>
    <property type="molecule type" value="Genomic_DNA"/>
</dbReference>
<keyword evidence="1" id="KW-0812">Transmembrane</keyword>
<organism evidence="2 3">
    <name type="scientific">Ruminococcus difficilis</name>
    <dbReference type="NCBI Taxonomy" id="2763069"/>
    <lineage>
        <taxon>Bacteria</taxon>
        <taxon>Bacillati</taxon>
        <taxon>Bacillota</taxon>
        <taxon>Clostridia</taxon>
        <taxon>Eubacteriales</taxon>
        <taxon>Oscillospiraceae</taxon>
        <taxon>Ruminococcus</taxon>
    </lineage>
</organism>
<evidence type="ECO:0000313" key="2">
    <source>
        <dbReference type="EMBL" id="MBK6090234.1"/>
    </source>
</evidence>
<dbReference type="InterPro" id="IPR045407">
    <property type="entry name" value="DUF6512"/>
</dbReference>
<protein>
    <submittedName>
        <fullName evidence="2">Uncharacterized protein</fullName>
    </submittedName>
</protein>
<feature type="transmembrane region" description="Helical" evidence="1">
    <location>
        <begin position="141"/>
        <end position="159"/>
    </location>
</feature>
<proteinExistence type="predicted"/>
<feature type="transmembrane region" description="Helical" evidence="1">
    <location>
        <begin position="86"/>
        <end position="105"/>
    </location>
</feature>
<keyword evidence="3" id="KW-1185">Reference proteome</keyword>
<keyword evidence="1" id="KW-0472">Membrane</keyword>
<accession>A0A934WUQ3</accession>
<dbReference type="Pfam" id="PF20122">
    <property type="entry name" value="DUF6512"/>
    <property type="match status" value="1"/>
</dbReference>
<evidence type="ECO:0000256" key="1">
    <source>
        <dbReference type="SAM" id="Phobius"/>
    </source>
</evidence>
<sequence>MNPERAKYLKEMEIGGILFCSLYAILAGKLYELSGKGLIGVLFGSVNNSPWECIKPLLLSYLLWGILEALSLQPSLHRLAAVKTSALYLLTTTLLAGSLVLRLFGLETDSAAFTAMCLISLCICTAVSLRLFYSELELKRFFAPCVFLLFLFLACYFSLTPFPLKNIIFMDSKTGLYGLIPEYFDMGAYYLS</sequence>
<gene>
    <name evidence="2" type="ORF">JKK62_16555</name>
</gene>
<dbReference type="Proteomes" id="UP000633365">
    <property type="component" value="Unassembled WGS sequence"/>
</dbReference>
<keyword evidence="1" id="KW-1133">Transmembrane helix</keyword>
<reference evidence="2" key="1">
    <citation type="submission" date="2021-01" db="EMBL/GenBank/DDBJ databases">
        <title>Genome public.</title>
        <authorList>
            <person name="Liu C."/>
            <person name="Sun Q."/>
        </authorList>
    </citation>
    <scope>NUCLEOTIDE SEQUENCE</scope>
    <source>
        <strain evidence="2">M6</strain>
    </source>
</reference>
<dbReference type="RefSeq" id="WP_201428904.1">
    <property type="nucleotide sequence ID" value="NZ_JAEQMG010000188.1"/>
</dbReference>
<evidence type="ECO:0000313" key="3">
    <source>
        <dbReference type="Proteomes" id="UP000633365"/>
    </source>
</evidence>
<dbReference type="AlphaFoldDB" id="A0A934WUQ3"/>
<comment type="caution">
    <text evidence="2">The sequence shown here is derived from an EMBL/GenBank/DDBJ whole genome shotgun (WGS) entry which is preliminary data.</text>
</comment>